<sequence length="119" mass="13283">MRLVVRLFGKAFSGLSNPDFTLSSIIGPVFSRQHCRTKFGNEETSSMRKELPVRQGLCPKHPIGCQVRRIDVIGLIGLLMDQRLLGEEQSERCKSDNGRSVKMGAAGVLFHQLEIFVPI</sequence>
<protein>
    <submittedName>
        <fullName evidence="1">Uncharacterized protein</fullName>
    </submittedName>
</protein>
<gene>
    <name evidence="1" type="ORF">M513_09102</name>
</gene>
<name>A0A085LYG3_9BILA</name>
<dbReference type="Proteomes" id="UP000030764">
    <property type="component" value="Unassembled WGS sequence"/>
</dbReference>
<dbReference type="EMBL" id="KL363260">
    <property type="protein sequence ID" value="KFD50009.1"/>
    <property type="molecule type" value="Genomic_DNA"/>
</dbReference>
<accession>A0A085LYG3</accession>
<evidence type="ECO:0000313" key="1">
    <source>
        <dbReference type="EMBL" id="KFD50009.1"/>
    </source>
</evidence>
<organism evidence="1 2">
    <name type="scientific">Trichuris suis</name>
    <name type="common">pig whipworm</name>
    <dbReference type="NCBI Taxonomy" id="68888"/>
    <lineage>
        <taxon>Eukaryota</taxon>
        <taxon>Metazoa</taxon>
        <taxon>Ecdysozoa</taxon>
        <taxon>Nematoda</taxon>
        <taxon>Enoplea</taxon>
        <taxon>Dorylaimia</taxon>
        <taxon>Trichinellida</taxon>
        <taxon>Trichuridae</taxon>
        <taxon>Trichuris</taxon>
    </lineage>
</organism>
<feature type="non-terminal residue" evidence="1">
    <location>
        <position position="119"/>
    </location>
</feature>
<reference evidence="1 2" key="1">
    <citation type="journal article" date="2014" name="Nat. Genet.">
        <title>Genome and transcriptome of the porcine whipworm Trichuris suis.</title>
        <authorList>
            <person name="Jex A.R."/>
            <person name="Nejsum P."/>
            <person name="Schwarz E.M."/>
            <person name="Hu L."/>
            <person name="Young N.D."/>
            <person name="Hall R.S."/>
            <person name="Korhonen P.K."/>
            <person name="Liao S."/>
            <person name="Thamsborg S."/>
            <person name="Xia J."/>
            <person name="Xu P."/>
            <person name="Wang S."/>
            <person name="Scheerlinck J.P."/>
            <person name="Hofmann A."/>
            <person name="Sternberg P.W."/>
            <person name="Wang J."/>
            <person name="Gasser R.B."/>
        </authorList>
    </citation>
    <scope>NUCLEOTIDE SEQUENCE [LARGE SCALE GENOMIC DNA]</scope>
    <source>
        <strain evidence="1">DCEP-RM93M</strain>
    </source>
</reference>
<dbReference type="AlphaFoldDB" id="A0A085LYG3"/>
<proteinExistence type="predicted"/>
<keyword evidence="2" id="KW-1185">Reference proteome</keyword>
<evidence type="ECO:0000313" key="2">
    <source>
        <dbReference type="Proteomes" id="UP000030764"/>
    </source>
</evidence>